<dbReference type="GO" id="GO:0006813">
    <property type="term" value="P:potassium ion transport"/>
    <property type="evidence" value="ECO:0007669"/>
    <property type="project" value="InterPro"/>
</dbReference>
<evidence type="ECO:0000256" key="5">
    <source>
        <dbReference type="ARBA" id="ARBA00022692"/>
    </source>
</evidence>
<proteinExistence type="inferred from homology"/>
<dbReference type="InterPro" id="IPR036721">
    <property type="entry name" value="RCK_C_sf"/>
</dbReference>
<evidence type="ECO:0000313" key="10">
    <source>
        <dbReference type="EMBL" id="EXY74106.1"/>
    </source>
</evidence>
<dbReference type="PROSITE" id="PS51202">
    <property type="entry name" value="RCK_C"/>
    <property type="match status" value="2"/>
</dbReference>
<comment type="subcellular location">
    <subcellularLocation>
        <location evidence="1">Cell membrane</location>
        <topology evidence="1">Multi-pass membrane protein</topology>
    </subcellularLocation>
</comment>
<dbReference type="InterPro" id="IPR050144">
    <property type="entry name" value="AAE_transporter"/>
</dbReference>
<dbReference type="Proteomes" id="UP000020529">
    <property type="component" value="Unassembled WGS sequence"/>
</dbReference>
<feature type="domain" description="RCK C-terminal" evidence="9">
    <location>
        <begin position="204"/>
        <end position="286"/>
    </location>
</feature>
<feature type="transmembrane region" description="Helical" evidence="8">
    <location>
        <begin position="76"/>
        <end position="97"/>
    </location>
</feature>
<feature type="transmembrane region" description="Helical" evidence="8">
    <location>
        <begin position="504"/>
        <end position="524"/>
    </location>
</feature>
<keyword evidence="4" id="KW-1003">Cell membrane</keyword>
<dbReference type="AlphaFoldDB" id="A0A015TTX8"/>
<feature type="transmembrane region" description="Helical" evidence="8">
    <location>
        <begin position="104"/>
        <end position="125"/>
    </location>
</feature>
<evidence type="ECO:0000256" key="4">
    <source>
        <dbReference type="ARBA" id="ARBA00022475"/>
    </source>
</evidence>
<feature type="transmembrane region" description="Helical" evidence="8">
    <location>
        <begin position="41"/>
        <end position="61"/>
    </location>
</feature>
<dbReference type="GO" id="GO:0008324">
    <property type="term" value="F:monoatomic cation transmembrane transporter activity"/>
    <property type="evidence" value="ECO:0007669"/>
    <property type="project" value="InterPro"/>
</dbReference>
<dbReference type="PANTHER" id="PTHR30445:SF3">
    <property type="entry name" value="TRANSPORT PROTEIN YIDE-RELATED"/>
    <property type="match status" value="1"/>
</dbReference>
<feature type="transmembrane region" description="Helical" evidence="8">
    <location>
        <begin position="450"/>
        <end position="472"/>
    </location>
</feature>
<comment type="caution">
    <text evidence="10">The sequence shown here is derived from an EMBL/GenBank/DDBJ whole genome shotgun (WGS) entry which is preliminary data.</text>
</comment>
<keyword evidence="7 8" id="KW-0472">Membrane</keyword>
<feature type="transmembrane region" description="Helical" evidence="8">
    <location>
        <begin position="166"/>
        <end position="187"/>
    </location>
</feature>
<protein>
    <submittedName>
        <fullName evidence="10">AspT/YidE/YbjL antiporter duplication domain protein</fullName>
    </submittedName>
</protein>
<keyword evidence="6 8" id="KW-1133">Transmembrane helix</keyword>
<feature type="transmembrane region" description="Helical" evidence="8">
    <location>
        <begin position="410"/>
        <end position="429"/>
    </location>
</feature>
<dbReference type="InterPro" id="IPR006037">
    <property type="entry name" value="RCK_C"/>
</dbReference>
<reference evidence="10 11" key="1">
    <citation type="submission" date="2014-02" db="EMBL/GenBank/DDBJ databases">
        <authorList>
            <person name="Sears C."/>
            <person name="Carroll K."/>
            <person name="Sack B.R."/>
            <person name="Qadri F."/>
            <person name="Myers L.L."/>
            <person name="Chung G.-T."/>
            <person name="Escheverria P."/>
            <person name="Fraser C.M."/>
            <person name="Sadzewicz L."/>
            <person name="Shefchek K.A."/>
            <person name="Tallon L."/>
            <person name="Das S.P."/>
            <person name="Daugherty S."/>
            <person name="Mongodin E.F."/>
        </authorList>
    </citation>
    <scope>NUCLEOTIDE SEQUENCE [LARGE SCALE GENOMIC DNA]</scope>
    <source>
        <strain evidence="11">3988T(B)14</strain>
    </source>
</reference>
<feature type="transmembrane region" description="Helical" evidence="8">
    <location>
        <begin position="384"/>
        <end position="404"/>
    </location>
</feature>
<evidence type="ECO:0000256" key="6">
    <source>
        <dbReference type="ARBA" id="ARBA00022989"/>
    </source>
</evidence>
<evidence type="ECO:0000256" key="3">
    <source>
        <dbReference type="ARBA" id="ARBA00022448"/>
    </source>
</evidence>
<evidence type="ECO:0000256" key="8">
    <source>
        <dbReference type="SAM" id="Phobius"/>
    </source>
</evidence>
<dbReference type="EMBL" id="JGCY01000320">
    <property type="protein sequence ID" value="EXY74106.1"/>
    <property type="molecule type" value="Genomic_DNA"/>
</dbReference>
<keyword evidence="5 8" id="KW-0812">Transmembrane</keyword>
<dbReference type="PANTHER" id="PTHR30445">
    <property type="entry name" value="K(+)_H(+) ANTIPORTER SUBUNIT KHTT"/>
    <property type="match status" value="1"/>
</dbReference>
<dbReference type="Pfam" id="PF06826">
    <property type="entry name" value="Asp-Al_Ex"/>
    <property type="match status" value="2"/>
</dbReference>
<dbReference type="GO" id="GO:0005886">
    <property type="term" value="C:plasma membrane"/>
    <property type="evidence" value="ECO:0007669"/>
    <property type="project" value="UniProtKB-SubCell"/>
</dbReference>
<gene>
    <name evidence="10" type="ORF">M124_2105</name>
</gene>
<comment type="similarity">
    <text evidence="2">Belongs to the AAE transporter (TC 2.A.81) family.</text>
</comment>
<organism evidence="10 11">
    <name type="scientific">Bacteroides fragilis str. 3988T(B)14</name>
    <dbReference type="NCBI Taxonomy" id="1339315"/>
    <lineage>
        <taxon>Bacteria</taxon>
        <taxon>Pseudomonadati</taxon>
        <taxon>Bacteroidota</taxon>
        <taxon>Bacteroidia</taxon>
        <taxon>Bacteroidales</taxon>
        <taxon>Bacteroidaceae</taxon>
        <taxon>Bacteroides</taxon>
    </lineage>
</organism>
<evidence type="ECO:0000256" key="1">
    <source>
        <dbReference type="ARBA" id="ARBA00004651"/>
    </source>
</evidence>
<accession>A0A015TTX8</accession>
<dbReference type="Gene3D" id="3.30.70.1450">
    <property type="entry name" value="Regulator of K+ conductance, C-terminal domain"/>
    <property type="match status" value="2"/>
</dbReference>
<evidence type="ECO:0000313" key="11">
    <source>
        <dbReference type="Proteomes" id="UP000020529"/>
    </source>
</evidence>
<feature type="transmembrane region" description="Helical" evidence="8">
    <location>
        <begin position="14"/>
        <end position="34"/>
    </location>
</feature>
<dbReference type="NCBIfam" id="NF003007">
    <property type="entry name" value="PRK03818.1"/>
    <property type="match status" value="1"/>
</dbReference>
<feature type="domain" description="RCK C-terminal" evidence="9">
    <location>
        <begin position="289"/>
        <end position="374"/>
    </location>
</feature>
<dbReference type="RefSeq" id="WP_022347083.1">
    <property type="nucleotide sequence ID" value="NZ_JGCY01000320.1"/>
</dbReference>
<keyword evidence="3" id="KW-0813">Transport</keyword>
<feature type="transmembrane region" description="Helical" evidence="8">
    <location>
        <begin position="478"/>
        <end position="497"/>
    </location>
</feature>
<dbReference type="Pfam" id="PF02080">
    <property type="entry name" value="TrkA_C"/>
    <property type="match status" value="2"/>
</dbReference>
<dbReference type="PATRIC" id="fig|1339315.3.peg.2831"/>
<feature type="transmembrane region" description="Helical" evidence="8">
    <location>
        <begin position="536"/>
        <end position="559"/>
    </location>
</feature>
<evidence type="ECO:0000256" key="7">
    <source>
        <dbReference type="ARBA" id="ARBA00023136"/>
    </source>
</evidence>
<evidence type="ECO:0000259" key="9">
    <source>
        <dbReference type="PROSITE" id="PS51202"/>
    </source>
</evidence>
<dbReference type="SUPFAM" id="SSF116726">
    <property type="entry name" value="TrkA C-terminal domain-like"/>
    <property type="match status" value="2"/>
</dbReference>
<dbReference type="NCBIfam" id="TIGR01625">
    <property type="entry name" value="YidE_YbjL_dupl"/>
    <property type="match status" value="2"/>
</dbReference>
<evidence type="ECO:0000256" key="2">
    <source>
        <dbReference type="ARBA" id="ARBA00009854"/>
    </source>
</evidence>
<name>A0A015TTX8_BACFG</name>
<sequence length="562" mass="60709">MELLRNLFEGYPNLWGGGVAHSVLILSLVIAFGIMLGKIKVAGISLGVTWILFVGIVFGHFNLNLNEHLLHFLKEFGLILFVYSIGLQVGPGFFSAFKKGGFTLNMLAMIVVFAGVIITLALHFITGIPITTMVGILSGAVTNTPGLGAVQQANSDLTGIDAPEIALGYAVAYPLGVVGCIMSLLGLKYLFRINTKQEEAEAEQGLGHLQELTVRPVSLEVRNEALHGKRIKDIRPLVNRNFVVSRIRHLNGKKESELVNSDTELHLGDEILVIATPIDIEAITAFFGKPIEVEWEQLNKELISRRILITKPELNGKTLAQLKIRNNFGASVTRVNRSGVDLVASPQLQLQMGDRVTIVGSELAVSHAEKVLGNSMKRLNHPNLIPIFLGIALGCILGSIPFMFPGIPQPVKLGLAGGPLIVSILISRFGPQYKLITYTTMSANLMIREIGISLFLACVGLGAGDGFVETIIHEGGYVWIAYGMIITVVPLLLAGFIGRYAFKLNYYTLIGVLAGSTTNPPALAYSNDLTSCDAPAVGYATVYPLTMFLRVLTAQLLILSLG</sequence>
<dbReference type="InterPro" id="IPR006512">
    <property type="entry name" value="YidE_YbjL"/>
</dbReference>